<keyword evidence="1" id="KW-0732">Signal</keyword>
<gene>
    <name evidence="2" type="ORF">GCM10022211_12950</name>
</gene>
<protein>
    <submittedName>
        <fullName evidence="2">TraB/GumN family protein</fullName>
    </submittedName>
</protein>
<dbReference type="Pfam" id="PF01963">
    <property type="entry name" value="TraB_PrgY_gumN"/>
    <property type="match status" value="2"/>
</dbReference>
<dbReference type="PANTHER" id="PTHR40590">
    <property type="entry name" value="CYTOPLASMIC PROTEIN-RELATED"/>
    <property type="match status" value="1"/>
</dbReference>
<dbReference type="RefSeq" id="WP_344709359.1">
    <property type="nucleotide sequence ID" value="NZ_BAAAZD010000001.1"/>
</dbReference>
<dbReference type="InterPro" id="IPR047111">
    <property type="entry name" value="YbaP-like"/>
</dbReference>
<name>A0ABP7RVP5_9SPHN</name>
<dbReference type="EMBL" id="BAAAZD010000001">
    <property type="protein sequence ID" value="GAA4002917.1"/>
    <property type="molecule type" value="Genomic_DNA"/>
</dbReference>
<dbReference type="CDD" id="cd14789">
    <property type="entry name" value="Tiki"/>
    <property type="match status" value="1"/>
</dbReference>
<accession>A0ABP7RVP5</accession>
<proteinExistence type="predicted"/>
<evidence type="ECO:0000256" key="1">
    <source>
        <dbReference type="SAM" id="SignalP"/>
    </source>
</evidence>
<feature type="signal peptide" evidence="1">
    <location>
        <begin position="1"/>
        <end position="30"/>
    </location>
</feature>
<dbReference type="PANTHER" id="PTHR40590:SF1">
    <property type="entry name" value="CYTOPLASMIC PROTEIN"/>
    <property type="match status" value="1"/>
</dbReference>
<feature type="chain" id="PRO_5045595664" evidence="1">
    <location>
        <begin position="31"/>
        <end position="276"/>
    </location>
</feature>
<evidence type="ECO:0000313" key="3">
    <source>
        <dbReference type="Proteomes" id="UP001501310"/>
    </source>
</evidence>
<sequence length="276" mass="29247">MVRTGWARCARQLLLGLCALPLLTSSPTAARPADPLTEPVHDQANCARPALWVVSDADTIIYLFGTIHTHDGVAHWFDHAVRRAFDSSSTLVLETLIPTQPVRVAAPAGSGLAVARATLQSARTVGLSPQFGADQVLARAAGAIGKPILGLESFDEQLRMYQSLPSPARPAAPAAAAAQAPSPDQNVAPYLRTMVDRWNQGDSQPIEAVVGAVRAQSPEAYQRLFADRNAAWAKWIEARLKQPGTVFVAVGTGHLVGSDSVQANLAADGIRSARVN</sequence>
<dbReference type="Proteomes" id="UP001501310">
    <property type="component" value="Unassembled WGS sequence"/>
</dbReference>
<dbReference type="InterPro" id="IPR002816">
    <property type="entry name" value="TraB/PrgY/GumN_fam"/>
</dbReference>
<evidence type="ECO:0000313" key="2">
    <source>
        <dbReference type="EMBL" id="GAA4002917.1"/>
    </source>
</evidence>
<reference evidence="3" key="1">
    <citation type="journal article" date="2019" name="Int. J. Syst. Evol. Microbiol.">
        <title>The Global Catalogue of Microorganisms (GCM) 10K type strain sequencing project: providing services to taxonomists for standard genome sequencing and annotation.</title>
        <authorList>
            <consortium name="The Broad Institute Genomics Platform"/>
            <consortium name="The Broad Institute Genome Sequencing Center for Infectious Disease"/>
            <person name="Wu L."/>
            <person name="Ma J."/>
        </authorList>
    </citation>
    <scope>NUCLEOTIDE SEQUENCE [LARGE SCALE GENOMIC DNA]</scope>
    <source>
        <strain evidence="3">JCM 16603</strain>
    </source>
</reference>
<organism evidence="2 3">
    <name type="scientific">Sphingomonas humi</name>
    <dbReference type="NCBI Taxonomy" id="335630"/>
    <lineage>
        <taxon>Bacteria</taxon>
        <taxon>Pseudomonadati</taxon>
        <taxon>Pseudomonadota</taxon>
        <taxon>Alphaproteobacteria</taxon>
        <taxon>Sphingomonadales</taxon>
        <taxon>Sphingomonadaceae</taxon>
        <taxon>Sphingomonas</taxon>
    </lineage>
</organism>
<keyword evidence="3" id="KW-1185">Reference proteome</keyword>
<comment type="caution">
    <text evidence="2">The sequence shown here is derived from an EMBL/GenBank/DDBJ whole genome shotgun (WGS) entry which is preliminary data.</text>
</comment>